<feature type="domain" description="Cell envelope-related transcriptional attenuator" evidence="3">
    <location>
        <begin position="78"/>
        <end position="235"/>
    </location>
</feature>
<dbReference type="Proteomes" id="UP000184207">
    <property type="component" value="Unassembled WGS sequence"/>
</dbReference>
<dbReference type="STRING" id="1121883.SAMN02745226_00077"/>
<comment type="similarity">
    <text evidence="1">Belongs to the LytR/CpsA/Psr (LCP) family.</text>
</comment>
<dbReference type="PANTHER" id="PTHR33392:SF6">
    <property type="entry name" value="POLYISOPRENYL-TEICHOIC ACID--PEPTIDOGLYCAN TEICHOIC ACID TRANSFERASE TAGU"/>
    <property type="match status" value="1"/>
</dbReference>
<evidence type="ECO:0000313" key="4">
    <source>
        <dbReference type="EMBL" id="SHN48955.1"/>
    </source>
</evidence>
<dbReference type="NCBIfam" id="TIGR00350">
    <property type="entry name" value="lytR_cpsA_psr"/>
    <property type="match status" value="1"/>
</dbReference>
<gene>
    <name evidence="4" type="ORF">SAMN02745226_00077</name>
</gene>
<keyword evidence="2" id="KW-0812">Transmembrane</keyword>
<dbReference type="OrthoDB" id="9782542at2"/>
<dbReference type="Pfam" id="PF03816">
    <property type="entry name" value="LytR_cpsA_psr"/>
    <property type="match status" value="1"/>
</dbReference>
<keyword evidence="2" id="KW-1133">Transmembrane helix</keyword>
<feature type="transmembrane region" description="Helical" evidence="2">
    <location>
        <begin position="7"/>
        <end position="26"/>
    </location>
</feature>
<keyword evidence="5" id="KW-1185">Reference proteome</keyword>
<sequence length="318" mass="36034">MQNFLKFIVAFSLSLIITAIIVGVYLNTRLEKIKFTDLFSLEEVYAAKDTNNPTAPSNEKFAAVLFGLDARQEGEHARSDTIMVLLIDHANKKIKLASIMRDLYVKIPGFDKRKINSAYELGGPKLALATLNKTFQLSLTRYATVDFEGFEKIIDAVGGVEIDVKPEEVEHININMREVKNLLGGKLPEVKKPGLQKLNGRQALAYARIRYVGNADYERVQRQQRVLEQVFEKLKRASVSTKLRVINMVLPYIETNIPKSELISLGSRNYSTYTLERFRVPINGSFQEGHAMIDGVNQWVFITDIPKNIKALHEFLGK</sequence>
<dbReference type="InterPro" id="IPR050922">
    <property type="entry name" value="LytR/CpsA/Psr_CW_biosynth"/>
</dbReference>
<evidence type="ECO:0000256" key="2">
    <source>
        <dbReference type="SAM" id="Phobius"/>
    </source>
</evidence>
<evidence type="ECO:0000313" key="5">
    <source>
        <dbReference type="Proteomes" id="UP000184207"/>
    </source>
</evidence>
<protein>
    <submittedName>
        <fullName evidence="4">Transcriptional attenuator, LytR family</fullName>
    </submittedName>
</protein>
<evidence type="ECO:0000256" key="1">
    <source>
        <dbReference type="ARBA" id="ARBA00006068"/>
    </source>
</evidence>
<dbReference type="RefSeq" id="WP_072757192.1">
    <property type="nucleotide sequence ID" value="NZ_FRDJ01000001.1"/>
</dbReference>
<organism evidence="4 5">
    <name type="scientific">Fervidobacterium gondwanense DSM 13020</name>
    <dbReference type="NCBI Taxonomy" id="1121883"/>
    <lineage>
        <taxon>Bacteria</taxon>
        <taxon>Thermotogati</taxon>
        <taxon>Thermotogota</taxon>
        <taxon>Thermotogae</taxon>
        <taxon>Thermotogales</taxon>
        <taxon>Fervidobacteriaceae</taxon>
        <taxon>Fervidobacterium</taxon>
    </lineage>
</organism>
<name>A0A1M7RRP8_FERGO</name>
<dbReference type="AlphaFoldDB" id="A0A1M7RRP8"/>
<dbReference type="Gene3D" id="3.40.630.190">
    <property type="entry name" value="LCP protein"/>
    <property type="match status" value="1"/>
</dbReference>
<evidence type="ECO:0000259" key="3">
    <source>
        <dbReference type="Pfam" id="PF03816"/>
    </source>
</evidence>
<dbReference type="InterPro" id="IPR004474">
    <property type="entry name" value="LytR_CpsA_psr"/>
</dbReference>
<dbReference type="EMBL" id="FRDJ01000001">
    <property type="protein sequence ID" value="SHN48955.1"/>
    <property type="molecule type" value="Genomic_DNA"/>
</dbReference>
<keyword evidence="2" id="KW-0472">Membrane</keyword>
<proteinExistence type="inferred from homology"/>
<reference evidence="5" key="1">
    <citation type="submission" date="2016-12" db="EMBL/GenBank/DDBJ databases">
        <authorList>
            <person name="Varghese N."/>
            <person name="Submissions S."/>
        </authorList>
    </citation>
    <scope>NUCLEOTIDE SEQUENCE [LARGE SCALE GENOMIC DNA]</scope>
    <source>
        <strain evidence="5">DSM 13020</strain>
    </source>
</reference>
<accession>A0A1M7RRP8</accession>
<dbReference type="PANTHER" id="PTHR33392">
    <property type="entry name" value="POLYISOPRENYL-TEICHOIC ACID--PEPTIDOGLYCAN TEICHOIC ACID TRANSFERASE TAGU"/>
    <property type="match status" value="1"/>
</dbReference>